<keyword evidence="2" id="KW-0812">Transmembrane</keyword>
<dbReference type="RefSeq" id="WP_009743509.1">
    <property type="nucleotide sequence ID" value="NZ_CP017298.1"/>
</dbReference>
<keyword evidence="5" id="KW-0378">Hydrolase</keyword>
<dbReference type="Proteomes" id="UP000095214">
    <property type="component" value="Chromosome"/>
</dbReference>
<keyword evidence="3" id="KW-0732">Signal</keyword>
<feature type="region of interest" description="Disordered" evidence="1">
    <location>
        <begin position="54"/>
        <end position="158"/>
    </location>
</feature>
<keyword evidence="6" id="KW-1185">Reference proteome</keyword>
<dbReference type="InterPro" id="IPR005135">
    <property type="entry name" value="Endo/exonuclease/phosphatase"/>
</dbReference>
<feature type="region of interest" description="Disordered" evidence="1">
    <location>
        <begin position="740"/>
        <end position="801"/>
    </location>
</feature>
<feature type="compositionally biased region" description="Low complexity" evidence="1">
    <location>
        <begin position="123"/>
        <end position="142"/>
    </location>
</feature>
<dbReference type="AlphaFoldDB" id="A0A1D8B1Y9"/>
<dbReference type="CDD" id="cd10283">
    <property type="entry name" value="MnuA_DNase1-like"/>
    <property type="match status" value="1"/>
</dbReference>
<evidence type="ECO:0000256" key="1">
    <source>
        <dbReference type="SAM" id="MobiDB-lite"/>
    </source>
</evidence>
<evidence type="ECO:0000256" key="2">
    <source>
        <dbReference type="SAM" id="Phobius"/>
    </source>
</evidence>
<accession>A0A1D8B1Y9</accession>
<feature type="compositionally biased region" description="Low complexity" evidence="1">
    <location>
        <begin position="103"/>
        <end position="113"/>
    </location>
</feature>
<dbReference type="SUPFAM" id="SSF56219">
    <property type="entry name" value="DNase I-like"/>
    <property type="match status" value="1"/>
</dbReference>
<dbReference type="NCBIfam" id="NF033681">
    <property type="entry name" value="ExeM_NucH_DNase"/>
    <property type="match status" value="1"/>
</dbReference>
<feature type="compositionally biased region" description="Pro residues" evidence="1">
    <location>
        <begin position="764"/>
        <end position="790"/>
    </location>
</feature>
<evidence type="ECO:0000313" key="5">
    <source>
        <dbReference type="EMBL" id="AOS47151.1"/>
    </source>
</evidence>
<organism evidence="5 6">
    <name type="scientific">Pauljensenia hongkongensis</name>
    <dbReference type="NCBI Taxonomy" id="178339"/>
    <lineage>
        <taxon>Bacteria</taxon>
        <taxon>Bacillati</taxon>
        <taxon>Actinomycetota</taxon>
        <taxon>Actinomycetes</taxon>
        <taxon>Actinomycetales</taxon>
        <taxon>Actinomycetaceae</taxon>
        <taxon>Pauljensenia</taxon>
    </lineage>
</organism>
<proteinExistence type="predicted"/>
<keyword evidence="5" id="KW-0255">Endonuclease</keyword>
<reference evidence="5 6" key="1">
    <citation type="submission" date="2016-09" db="EMBL/GenBank/DDBJ databases">
        <title>Complete genome sequence of Actinomyces hongkongensis HKU8.</title>
        <authorList>
            <person name="Gao Y.-X."/>
            <person name="Zhou Y.-Y."/>
            <person name="Xie Y."/>
            <person name="Wang M."/>
            <person name="Wang S.-J."/>
            <person name="Shen S.-G."/>
        </authorList>
    </citation>
    <scope>NUCLEOTIDE SEQUENCE [LARGE SCALE GENOMIC DNA]</scope>
    <source>
        <strain evidence="5 6">HKU8</strain>
    </source>
</reference>
<dbReference type="STRING" id="178339.BH719_04175"/>
<sequence>MRHKRKRTALAALAALSLIGLPTAAHAVAGAEQAGVAPIGVPAAAAPGVVPVGGPGAGLAAPTAVGADSAATTPVGADNAARDEEDARAQNGQDGQDARSADGDAPGAAAEGAQSPDDSQSPEDAQGADGAGDQAESAGAGATTPIPDIQKTGEGDDSALVGKTVTAVGVVTSAHPKGEDGLASTLDGFTIQTPGTGGLQGAERQSSDGLFAYVGKADVAMPTIGQCVRVTGKVSEYPATGPKTPAQTQSLTQLAVRSVETIDGCDPVKPVPLTAVPAPAQMEALESMLVEPQGTWTITDNYQANQYGTLSLTPGSEPLRQATDAVAPGDEARAMEADNAARTIALDDGTSTNLQRGAATGVPYAYLANGSPARVGYHVGFTGPVVLDSRHSAFVFQPTRMVAAHPDRSPVSISGERPGVPQVEGDVRVATFNVLNYFSDLGQDEPGCQGYPDREGAFVTAKKCKVRGAWSRAAFENQQTKIVQAINAIGADVVALEEIENPVAAGAGQDRDGALKALVDALNAHAGEQVWAHVPSPAAVPADEDVIRVAFIYRRATIEPVGESKILDDPAFTGLARQPLAQEFAPVVSAPRTGKNFVVVANHFKSKGSVPQGMEEGNKDTGDGQGNSNAIRVAQARALAAFAEQFAGTPTLLVGDFNSYSKEDPLKALTDAGWVHESADSAASYVYGGRSGSLDHVFSNAAADPLVRGVASWALNAQESVAFEYSRANSNAHLAFEADNPYRSSDHNPEIIGLDVIDEGPGQDPAPDPSAPDPSAPPQPGPGGPTPAPGAGPKHRGGLASTGAQSWVAIVAGALLAAGAALVTRARGRR</sequence>
<dbReference type="Gene3D" id="3.60.10.10">
    <property type="entry name" value="Endonuclease/exonuclease/phosphatase"/>
    <property type="match status" value="1"/>
</dbReference>
<feature type="chain" id="PRO_5009105483" evidence="3">
    <location>
        <begin position="28"/>
        <end position="830"/>
    </location>
</feature>
<evidence type="ECO:0000313" key="6">
    <source>
        <dbReference type="Proteomes" id="UP000095214"/>
    </source>
</evidence>
<dbReference type="KEGG" id="phon:BH719_04175"/>
<dbReference type="PANTHER" id="PTHR42834:SF1">
    <property type="entry name" value="ENDONUCLEASE_EXONUCLEASE_PHOSPHATASE FAMILY PROTEIN (AFU_ORTHOLOGUE AFUA_3G09210)"/>
    <property type="match status" value="1"/>
</dbReference>
<feature type="transmembrane region" description="Helical" evidence="2">
    <location>
        <begin position="804"/>
        <end position="824"/>
    </location>
</feature>
<dbReference type="InterPro" id="IPR036691">
    <property type="entry name" value="Endo/exonu/phosph_ase_sf"/>
</dbReference>
<keyword evidence="5" id="KW-0540">Nuclease</keyword>
<evidence type="ECO:0000256" key="3">
    <source>
        <dbReference type="SAM" id="SignalP"/>
    </source>
</evidence>
<protein>
    <submittedName>
        <fullName evidence="5">Endonuclease</fullName>
    </submittedName>
</protein>
<dbReference type="EMBL" id="CP017298">
    <property type="protein sequence ID" value="AOS47151.1"/>
    <property type="molecule type" value="Genomic_DNA"/>
</dbReference>
<feature type="domain" description="Endonuclease/exonuclease/phosphatase" evidence="4">
    <location>
        <begin position="474"/>
        <end position="747"/>
    </location>
</feature>
<dbReference type="GO" id="GO:0004519">
    <property type="term" value="F:endonuclease activity"/>
    <property type="evidence" value="ECO:0007669"/>
    <property type="project" value="UniProtKB-KW"/>
</dbReference>
<keyword evidence="2" id="KW-1133">Transmembrane helix</keyword>
<keyword evidence="2" id="KW-0472">Membrane</keyword>
<dbReference type="InterPro" id="IPR047971">
    <property type="entry name" value="ExeM-like"/>
</dbReference>
<dbReference type="Pfam" id="PF03372">
    <property type="entry name" value="Exo_endo_phos"/>
    <property type="match status" value="1"/>
</dbReference>
<dbReference type="CDD" id="cd04486">
    <property type="entry name" value="YhcR_OBF_like"/>
    <property type="match status" value="1"/>
</dbReference>
<dbReference type="PANTHER" id="PTHR42834">
    <property type="entry name" value="ENDONUCLEASE/EXONUCLEASE/PHOSPHATASE FAMILY PROTEIN (AFU_ORTHOLOGUE AFUA_3G09210)"/>
    <property type="match status" value="1"/>
</dbReference>
<feature type="signal peptide" evidence="3">
    <location>
        <begin position="1"/>
        <end position="27"/>
    </location>
</feature>
<gene>
    <name evidence="5" type="ORF">BH719_04175</name>
</gene>
<feature type="compositionally biased region" description="Low complexity" evidence="1">
    <location>
        <begin position="58"/>
        <end position="67"/>
    </location>
</feature>
<evidence type="ECO:0000259" key="4">
    <source>
        <dbReference type="Pfam" id="PF03372"/>
    </source>
</evidence>
<name>A0A1D8B1Y9_9ACTO</name>